<comment type="caution">
    <text evidence="1">The sequence shown here is derived from an EMBL/GenBank/DDBJ whole genome shotgun (WGS) entry which is preliminary data.</text>
</comment>
<evidence type="ECO:0000313" key="1">
    <source>
        <dbReference type="EMBL" id="GGC68689.1"/>
    </source>
</evidence>
<evidence type="ECO:0000313" key="2">
    <source>
        <dbReference type="Proteomes" id="UP000637002"/>
    </source>
</evidence>
<reference evidence="1" key="1">
    <citation type="journal article" date="2014" name="Int. J. Syst. Evol. Microbiol.">
        <title>Complete genome sequence of Corynebacterium casei LMG S-19264T (=DSM 44701T), isolated from a smear-ripened cheese.</title>
        <authorList>
            <consortium name="US DOE Joint Genome Institute (JGI-PGF)"/>
            <person name="Walter F."/>
            <person name="Albersmeier A."/>
            <person name="Kalinowski J."/>
            <person name="Ruckert C."/>
        </authorList>
    </citation>
    <scope>NUCLEOTIDE SEQUENCE</scope>
    <source>
        <strain evidence="1">CGMCC 1.12919</strain>
    </source>
</reference>
<sequence length="245" mass="25190">MGGVLTVDQASYLPNARAFRAPVEDGLLALGFPGGGADQTVRNLARGGLADGAIVGTPTFSPFWASFDGPNSALELPQVDLAVASYAVVARSTTANTSQSSQPIFMGTFNGSGAAAGSTLYVTSTTVIRGNAATTDGSTTQGHTIDVAATPGNWNFLGFDFDNAAQAIRNMTTGAKTSGNHAGGFNARVINGKNIRVGAGYASFAGDCDVFFYALYNRRLSDNEWAALYSRIKAIAAGLSSPIAI</sequence>
<protein>
    <submittedName>
        <fullName evidence="1">Uncharacterized protein</fullName>
    </submittedName>
</protein>
<dbReference type="AlphaFoldDB" id="A0A916XF42"/>
<dbReference type="InterPro" id="IPR013320">
    <property type="entry name" value="ConA-like_dom_sf"/>
</dbReference>
<dbReference type="Proteomes" id="UP000637002">
    <property type="component" value="Unassembled WGS sequence"/>
</dbReference>
<reference evidence="1" key="2">
    <citation type="submission" date="2020-09" db="EMBL/GenBank/DDBJ databases">
        <authorList>
            <person name="Sun Q."/>
            <person name="Zhou Y."/>
        </authorList>
    </citation>
    <scope>NUCLEOTIDE SEQUENCE</scope>
    <source>
        <strain evidence="1">CGMCC 1.12919</strain>
    </source>
</reference>
<proteinExistence type="predicted"/>
<dbReference type="SUPFAM" id="SSF49899">
    <property type="entry name" value="Concanavalin A-like lectins/glucanases"/>
    <property type="match status" value="1"/>
</dbReference>
<accession>A0A916XF42</accession>
<dbReference type="RefSeq" id="WP_188609912.1">
    <property type="nucleotide sequence ID" value="NZ_BMGG01000005.1"/>
</dbReference>
<name>A0A916XF42_9HYPH</name>
<keyword evidence="2" id="KW-1185">Reference proteome</keyword>
<dbReference type="EMBL" id="BMGG01000005">
    <property type="protein sequence ID" value="GGC68689.1"/>
    <property type="molecule type" value="Genomic_DNA"/>
</dbReference>
<gene>
    <name evidence="1" type="ORF">GCM10010994_29080</name>
</gene>
<organism evidence="1 2">
    <name type="scientific">Chelatococcus reniformis</name>
    <dbReference type="NCBI Taxonomy" id="1494448"/>
    <lineage>
        <taxon>Bacteria</taxon>
        <taxon>Pseudomonadati</taxon>
        <taxon>Pseudomonadota</taxon>
        <taxon>Alphaproteobacteria</taxon>
        <taxon>Hyphomicrobiales</taxon>
        <taxon>Chelatococcaceae</taxon>
        <taxon>Chelatococcus</taxon>
    </lineage>
</organism>